<evidence type="ECO:0000313" key="2">
    <source>
        <dbReference type="Proteomes" id="UP000235346"/>
    </source>
</evidence>
<dbReference type="Proteomes" id="UP000235346">
    <property type="component" value="Unassembled WGS sequence"/>
</dbReference>
<dbReference type="Pfam" id="PF16989">
    <property type="entry name" value="T6SS_VasJ"/>
    <property type="match status" value="1"/>
</dbReference>
<keyword evidence="2" id="KW-1185">Reference proteome</keyword>
<dbReference type="AlphaFoldDB" id="A0A2N7TV32"/>
<evidence type="ECO:0000313" key="1">
    <source>
        <dbReference type="EMBL" id="PMR72036.1"/>
    </source>
</evidence>
<protein>
    <submittedName>
        <fullName evidence="1">Type VI secretion system protein TssA</fullName>
    </submittedName>
</protein>
<dbReference type="RefSeq" id="WP_205738611.1">
    <property type="nucleotide sequence ID" value="NZ_PNRE01000004.1"/>
</dbReference>
<organism evidence="1 2">
    <name type="scientific">Halomonas heilongjiangensis</name>
    <dbReference type="NCBI Taxonomy" id="1387883"/>
    <lineage>
        <taxon>Bacteria</taxon>
        <taxon>Pseudomonadati</taxon>
        <taxon>Pseudomonadota</taxon>
        <taxon>Gammaproteobacteria</taxon>
        <taxon>Oceanospirillales</taxon>
        <taxon>Halomonadaceae</taxon>
        <taxon>Halomonas</taxon>
    </lineage>
</organism>
<name>A0A2N7TV32_9GAMM</name>
<dbReference type="InterPro" id="IPR017739">
    <property type="entry name" value="T6SS-assoc_VCA0119"/>
</dbReference>
<dbReference type="EMBL" id="PNRE01000004">
    <property type="protein sequence ID" value="PMR72036.1"/>
    <property type="molecule type" value="Genomic_DNA"/>
</dbReference>
<accession>A0A2N7TV32</accession>
<reference evidence="1 2" key="1">
    <citation type="submission" date="2018-01" db="EMBL/GenBank/DDBJ databases">
        <title>Halomonas endophytica sp. nov., isolated from storage liquid in the stems of Populus euphratica.</title>
        <authorList>
            <person name="Chen C."/>
        </authorList>
    </citation>
    <scope>NUCLEOTIDE SEQUENCE [LARGE SCALE GENOMIC DNA]</scope>
    <source>
        <strain evidence="1 2">DSM 26881</strain>
    </source>
</reference>
<proteinExistence type="predicted"/>
<gene>
    <name evidence="1" type="ORF">C1H66_00760</name>
</gene>
<sequence>RETAYWRLASADLLHEAGLAALAAQHYRAVHQSVAGIDLAQWEPGLLSRLEASLAT</sequence>
<comment type="caution">
    <text evidence="1">The sequence shown here is derived from an EMBL/GenBank/DDBJ whole genome shotgun (WGS) entry which is preliminary data.</text>
</comment>
<feature type="non-terminal residue" evidence="1">
    <location>
        <position position="1"/>
    </location>
</feature>